<protein>
    <recommendedName>
        <fullName evidence="1">Transcription regulator TrmB N-terminal domain-containing protein</fullName>
    </recommendedName>
</protein>
<comment type="caution">
    <text evidence="2">The sequence shown here is derived from an EMBL/GenBank/DDBJ whole genome shotgun (WGS) entry which is preliminary data.</text>
</comment>
<dbReference type="EMBL" id="MHRF01000007">
    <property type="protein sequence ID" value="OHA18125.1"/>
    <property type="molecule type" value="Genomic_DNA"/>
</dbReference>
<evidence type="ECO:0000313" key="3">
    <source>
        <dbReference type="Proteomes" id="UP000178873"/>
    </source>
</evidence>
<accession>A0A1G2M2K7</accession>
<organism evidence="2 3">
    <name type="scientific">Candidatus Taylorbacteria bacterium RIFCSPHIGHO2_01_FULL_46_22b</name>
    <dbReference type="NCBI Taxonomy" id="1802301"/>
    <lineage>
        <taxon>Bacteria</taxon>
        <taxon>Candidatus Tayloriibacteriota</taxon>
    </lineage>
</organism>
<feature type="domain" description="Transcription regulator TrmB N-terminal" evidence="1">
    <location>
        <begin position="10"/>
        <end position="77"/>
    </location>
</feature>
<dbReference type="SUPFAM" id="SSF46785">
    <property type="entry name" value="Winged helix' DNA-binding domain"/>
    <property type="match status" value="1"/>
</dbReference>
<dbReference type="AlphaFoldDB" id="A0A1G2M2K7"/>
<sequence length="256" mass="29495">MQDKEIIKYLTNFGLSIKEIGVFLALVKKPNATAQELSFISDVKRPTVYHTLLSLESKGLVSETGDTIKRYTAVDPNRFGSLIEEKKHDIQKLETGLPDLIRSLGVVKTMEIEDFNVKRFTGKNGVRSLFDIAFRAKNKRWDIIAPYNNYLRDIDDEFGKYYLKARKYYGIKSRTLWDQGYSGRKLNAEERVSRNPRYMPKNMSDKFNSLLILFDTSVAFVSYVEDGGGVVIISKDVYKIIHAMFETIWGISQPYK</sequence>
<dbReference type="Proteomes" id="UP000178873">
    <property type="component" value="Unassembled WGS sequence"/>
</dbReference>
<evidence type="ECO:0000259" key="1">
    <source>
        <dbReference type="Pfam" id="PF01978"/>
    </source>
</evidence>
<gene>
    <name evidence="2" type="ORF">A2664_01490</name>
</gene>
<dbReference type="InterPro" id="IPR036388">
    <property type="entry name" value="WH-like_DNA-bd_sf"/>
</dbReference>
<dbReference type="STRING" id="1802301.A2664_01490"/>
<dbReference type="InterPro" id="IPR036390">
    <property type="entry name" value="WH_DNA-bd_sf"/>
</dbReference>
<dbReference type="PANTHER" id="PTHR34293">
    <property type="entry name" value="HTH-TYPE TRANSCRIPTIONAL REGULATOR TRMBL2"/>
    <property type="match status" value="1"/>
</dbReference>
<dbReference type="Pfam" id="PF01978">
    <property type="entry name" value="TrmB"/>
    <property type="match status" value="1"/>
</dbReference>
<dbReference type="InterPro" id="IPR002831">
    <property type="entry name" value="Tscrpt_reg_TrmB_N"/>
</dbReference>
<name>A0A1G2M2K7_9BACT</name>
<dbReference type="PANTHER" id="PTHR34293:SF1">
    <property type="entry name" value="HTH-TYPE TRANSCRIPTIONAL REGULATOR TRMBL2"/>
    <property type="match status" value="1"/>
</dbReference>
<proteinExistence type="predicted"/>
<evidence type="ECO:0000313" key="2">
    <source>
        <dbReference type="EMBL" id="OHA18125.1"/>
    </source>
</evidence>
<dbReference type="Gene3D" id="1.10.10.10">
    <property type="entry name" value="Winged helix-like DNA-binding domain superfamily/Winged helix DNA-binding domain"/>
    <property type="match status" value="1"/>
</dbReference>
<dbReference type="InterPro" id="IPR051797">
    <property type="entry name" value="TrmB-like"/>
</dbReference>
<reference evidence="2 3" key="1">
    <citation type="journal article" date="2016" name="Nat. Commun.">
        <title>Thousands of microbial genomes shed light on interconnected biogeochemical processes in an aquifer system.</title>
        <authorList>
            <person name="Anantharaman K."/>
            <person name="Brown C.T."/>
            <person name="Hug L.A."/>
            <person name="Sharon I."/>
            <person name="Castelle C.J."/>
            <person name="Probst A.J."/>
            <person name="Thomas B.C."/>
            <person name="Singh A."/>
            <person name="Wilkins M.J."/>
            <person name="Karaoz U."/>
            <person name="Brodie E.L."/>
            <person name="Williams K.H."/>
            <person name="Hubbard S.S."/>
            <person name="Banfield J.F."/>
        </authorList>
    </citation>
    <scope>NUCLEOTIDE SEQUENCE [LARGE SCALE GENOMIC DNA]</scope>
</reference>